<dbReference type="Pfam" id="PF12397">
    <property type="entry name" value="U3snoRNP10"/>
    <property type="match status" value="1"/>
</dbReference>
<comment type="subcellular location">
    <subcellularLocation>
        <location evidence="1 7">Nucleus</location>
        <location evidence="1 7">Nucleolus</location>
    </subcellularLocation>
</comment>
<organism evidence="10 11">
    <name type="scientific">Globisporangium ultimum (strain ATCC 200006 / CBS 805.95 / DAOM BR144)</name>
    <name type="common">Pythium ultimum</name>
    <dbReference type="NCBI Taxonomy" id="431595"/>
    <lineage>
        <taxon>Eukaryota</taxon>
        <taxon>Sar</taxon>
        <taxon>Stramenopiles</taxon>
        <taxon>Oomycota</taxon>
        <taxon>Peronosporomycetes</taxon>
        <taxon>Pythiales</taxon>
        <taxon>Pythiaceae</taxon>
        <taxon>Globisporangium</taxon>
    </lineage>
</organism>
<protein>
    <recommendedName>
        <fullName evidence="7">HEAT repeat-containing protein 1</fullName>
    </recommendedName>
</protein>
<evidence type="ECO:0000313" key="10">
    <source>
        <dbReference type="EnsemblProtists" id="PYU1_T014365"/>
    </source>
</evidence>
<dbReference type="Proteomes" id="UP000019132">
    <property type="component" value="Unassembled WGS sequence"/>
</dbReference>
<sequence>MVSTLASQLQALREAGAGSKQRTDTFLYDPREAARVDNETIYNLAWNGLLELKQMDARFEEFDTNHEIARLFSRQRINFHRAQATKQEDADLNGALAKVLDALSGYFLLGATHKILEFLVRRYEIHRFNVDDVMATIVSYHESPWFAKMVRILHIHNTRWEFLLQVKQSGEPLLRAALVQRALDESSIVEFLFTSATRIGASNPKLISLYTLVTLQMLEQTKVREETLRWLIPQLLTSLKSAAFPELQSSAFMVVTKLASKAILTEKVIDTLAKHLVKYAQPGTQMNALLCVIFLAQVQPSFHISKGVGKYLVGMESIVDLLGDAVQSYETTKFVRALVLFLVDSLAAVDDNTHNLLRSVSTNVAFSDELVDELVNSLMAQAQKDRFDEESARVAVVSDVLVVLSKQHVGKVDAAVHAILGAQGKTQLSKKEVKLANKFVAKTFGNVANSAHFLPSTTDAKTSLALALEHPTESTRYQALVSLDKQNQAAPAEPVLTNGSVLLRRMVDDSERIAKFVITSSLGDLVLKTTSKKKSFETIVQVVHKWSRAPSSSNARSVLDTIVTFALTKFRSVHSSDNDDNLFKLLLAFASTEISQKKEKKPLVRAETLAKWLSTLEHPFSAALATAIKKTKEGNAPVLVDVFGATLADNVQRLLPFCLSWSQRSDVIAEPCTELLVRVLHAARNALKQKKNAAKDQAALDQSFRFILKKEFAAVCEQQAASPSAECKSMPWAIQVADLLRQVALDTFTASRDEFDACVATLLQAPTLIFLNVQGSLLQLFQESEAMERELLPTMARLVTSNSVDVMALLVKSRALDIVSAVLEGSAYETYSADELTRVVHVVPSVLVALADAATSVRQSAIVCLDRWLVSCSDAVLKSRSSDLSTLLNVTKFLMNAKQDIIMDANAVAVLCGTFATASKKDSATFYQLLINYISSASTEELPVAVKLLDLLAHVTETAFWLQSVDYFQQTLMGLVSASSSNNHVNTVLTTLLSHFLDVNVAITTTGAKKQPSVPKPFVEALFAVLSCSSEALARVQTLQVHALLKLSPMFYDALDDVNRFVLVAKLLKLLVVADESVAGALIACLNTLPVQYEVFVKLLEDELSVATAADSKKKPVETRFQDLSCVLEVLAVKVDGTTASSNLSESVASANLLLKALCDVLALFCAKENESVVSEYILQVLFGCLRRVCEVSAASSATAEQPAAGKRNAKHRGAAVEVEPELLVKHTLGCLSRTSSPQTRNEALLFVSALVDLFPASVLKSLEKILSFVGGGSIHQDDEYSFHVLETIVKSVVPHILDSQSSAAEGLITTQQFIRIFVDAYDQIPLSRRELLFSVLVEALGRDSLAYCVVALLQKSAMIGMEPQMKELTAFAHSLCFACDATLQISTLVSVLKIARDLFPHVIEDSDTDTDDVDDDEDVSGDANGDAYEPFVVDEKLVKTKAKMRALNSALVAFVPAHLQARELHHKILSLQNKEQQIENDDGDEHESESDQLQQSYLMLAQVVLLYFRRVAREQSLQQEHDDDSGNESASTSFWSSLATEIIEVLTVLQKLLSTPGFVAVIGELLHHENSMVRKKAMQLFNERLQEERASLTSGEELLFVDMLDELEVILQNADGSENTVNVQTALLSVDILARNFATTHAKRFQQSLPTVVKYIELDPSTASPTTLHLFGCAFVCISSICRAVGALVFPLLPKFFPKLLAGITFCSSKLKPVKGEDKAVASGMVTVLQCLLASLEVFTEKIPQFLAPYLSKILQVLLAPSILASNGSASSMQVQLSIDCSLLNLSNNVELRHLLPNVFGAYEFALVQGDVSVEKLFSLVSTIVAALDVSSLRQYLPNFARFFVTALDARRVHASKMQDVDAVEDEILECLVQFVLKLSEKQLKPLFLKIAEWAQAKLPGSGANKNGDISRRISFFKLVVKLSERLRGIFVPYYAHVLDYLTATLVDTHSVLAQKKNRKAEADDEVASDDDDDDFFTRDDAPASKKTKMANGHASAVGEVTESVRETHALLLRTTVRALNGCFVHDSDGFMEKERFDVVMSPLVDVFDVVKYDASAKNFVYDVVTSCVANLAWAAKSDLLWKPLHYAVLMKSRSDSSAVRLATLKTVEKCYQVIGDEFLAMLPESIPFLAELMEDTDAEVERTCHQVIKQIEEISGESLDQYLTS</sequence>
<evidence type="ECO:0000259" key="9">
    <source>
        <dbReference type="SMART" id="SM01036"/>
    </source>
</evidence>
<dbReference type="EnsemblProtists" id="PYU1_T014365">
    <property type="protein sequence ID" value="PYU1_T014365"/>
    <property type="gene ID" value="PYU1_G014335"/>
</dbReference>
<dbReference type="InParanoid" id="K3XAW6"/>
<dbReference type="InterPro" id="IPR012954">
    <property type="entry name" value="BP28_C_dom"/>
</dbReference>
<dbReference type="PANTHER" id="PTHR13457">
    <property type="entry name" value="BAP28"/>
    <property type="match status" value="1"/>
</dbReference>
<dbReference type="VEuPathDB" id="FungiDB:PYU1_G014335"/>
<dbReference type="PANTHER" id="PTHR13457:SF1">
    <property type="entry name" value="HEAT REPEAT-CONTAINING PROTEIN 1"/>
    <property type="match status" value="1"/>
</dbReference>
<dbReference type="GO" id="GO:0045943">
    <property type="term" value="P:positive regulation of transcription by RNA polymerase I"/>
    <property type="evidence" value="ECO:0007669"/>
    <property type="project" value="TreeGrafter"/>
</dbReference>
<evidence type="ECO:0000256" key="2">
    <source>
        <dbReference type="ARBA" id="ARBA00010559"/>
    </source>
</evidence>
<evidence type="ECO:0000256" key="5">
    <source>
        <dbReference type="ARBA" id="ARBA00023242"/>
    </source>
</evidence>
<dbReference type="HOGENOM" id="CLU_001128_3_0_1"/>
<feature type="region of interest" description="Disordered" evidence="8">
    <location>
        <begin position="1406"/>
        <end position="1426"/>
    </location>
</feature>
<dbReference type="InterPro" id="IPR022125">
    <property type="entry name" value="U3snoRNP10_N"/>
</dbReference>
<dbReference type="InterPro" id="IPR040191">
    <property type="entry name" value="UTP10"/>
</dbReference>
<evidence type="ECO:0000256" key="3">
    <source>
        <dbReference type="ARBA" id="ARBA00022517"/>
    </source>
</evidence>
<feature type="compositionally biased region" description="Acidic residues" evidence="8">
    <location>
        <begin position="1964"/>
        <end position="1976"/>
    </location>
</feature>
<reference evidence="11" key="1">
    <citation type="journal article" date="2010" name="Genome Biol.">
        <title>Genome sequence of the necrotrophic plant pathogen Pythium ultimum reveals original pathogenicity mechanisms and effector repertoire.</title>
        <authorList>
            <person name="Levesque C.A."/>
            <person name="Brouwer H."/>
            <person name="Cano L."/>
            <person name="Hamilton J.P."/>
            <person name="Holt C."/>
            <person name="Huitema E."/>
            <person name="Raffaele S."/>
            <person name="Robideau G.P."/>
            <person name="Thines M."/>
            <person name="Win J."/>
            <person name="Zerillo M.M."/>
            <person name="Beakes G.W."/>
            <person name="Boore J.L."/>
            <person name="Busam D."/>
            <person name="Dumas B."/>
            <person name="Ferriera S."/>
            <person name="Fuerstenberg S.I."/>
            <person name="Gachon C.M."/>
            <person name="Gaulin E."/>
            <person name="Govers F."/>
            <person name="Grenville-Briggs L."/>
            <person name="Horner N."/>
            <person name="Hostetler J."/>
            <person name="Jiang R.H."/>
            <person name="Johnson J."/>
            <person name="Krajaejun T."/>
            <person name="Lin H."/>
            <person name="Meijer H.J."/>
            <person name="Moore B."/>
            <person name="Morris P."/>
            <person name="Phuntmart V."/>
            <person name="Puiu D."/>
            <person name="Shetty J."/>
            <person name="Stajich J.E."/>
            <person name="Tripathy S."/>
            <person name="Wawra S."/>
            <person name="van West P."/>
            <person name="Whitty B.R."/>
            <person name="Coutinho P.M."/>
            <person name="Henrissat B."/>
            <person name="Martin F."/>
            <person name="Thomas P.D."/>
            <person name="Tyler B.M."/>
            <person name="De Vries R.P."/>
            <person name="Kamoun S."/>
            <person name="Yandell M."/>
            <person name="Tisserat N."/>
            <person name="Buell C.R."/>
        </authorList>
    </citation>
    <scope>NUCLEOTIDE SEQUENCE</scope>
    <source>
        <strain evidence="11">DAOM:BR144</strain>
    </source>
</reference>
<comment type="similarity">
    <text evidence="2 7">Belongs to the HEATR1/UTP10 family.</text>
</comment>
<evidence type="ECO:0000256" key="1">
    <source>
        <dbReference type="ARBA" id="ARBA00004604"/>
    </source>
</evidence>
<feature type="compositionally biased region" description="Acidic residues" evidence="8">
    <location>
        <begin position="1406"/>
        <end position="1421"/>
    </location>
</feature>
<name>K3XAW6_GLOUD</name>
<dbReference type="GO" id="GO:0030515">
    <property type="term" value="F:snoRNA binding"/>
    <property type="evidence" value="ECO:0007669"/>
    <property type="project" value="TreeGrafter"/>
</dbReference>
<keyword evidence="3 7" id="KW-0690">Ribosome biogenesis</keyword>
<dbReference type="EMBL" id="GL376565">
    <property type="status" value="NOT_ANNOTATED_CDS"/>
    <property type="molecule type" value="Genomic_DNA"/>
</dbReference>
<accession>K3XAW6</accession>
<evidence type="ECO:0000313" key="11">
    <source>
        <dbReference type="Proteomes" id="UP000019132"/>
    </source>
</evidence>
<keyword evidence="4 7" id="KW-0698">rRNA processing</keyword>
<dbReference type="GO" id="GO:0030686">
    <property type="term" value="C:90S preribosome"/>
    <property type="evidence" value="ECO:0007669"/>
    <property type="project" value="TreeGrafter"/>
</dbReference>
<reference evidence="11" key="2">
    <citation type="submission" date="2010-04" db="EMBL/GenBank/DDBJ databases">
        <authorList>
            <person name="Buell R."/>
            <person name="Hamilton J."/>
            <person name="Hostetler J."/>
        </authorList>
    </citation>
    <scope>NUCLEOTIDE SEQUENCE [LARGE SCALE GENOMIC DNA]</scope>
    <source>
        <strain evidence="11">DAOM:BR144</strain>
    </source>
</reference>
<keyword evidence="11" id="KW-1185">Reference proteome</keyword>
<dbReference type="InterPro" id="IPR011989">
    <property type="entry name" value="ARM-like"/>
</dbReference>
<dbReference type="Gene3D" id="1.25.10.10">
    <property type="entry name" value="Leucine-rich Repeat Variant"/>
    <property type="match status" value="3"/>
</dbReference>
<dbReference type="InterPro" id="IPR056473">
    <property type="entry name" value="HEAT_Utp10/HEAT1"/>
</dbReference>
<dbReference type="eggNOG" id="KOG1837">
    <property type="taxonomic scope" value="Eukaryota"/>
</dbReference>
<dbReference type="Pfam" id="PF23243">
    <property type="entry name" value="HEAT_HEATR1"/>
    <property type="match status" value="1"/>
</dbReference>
<dbReference type="InterPro" id="IPR016024">
    <property type="entry name" value="ARM-type_fold"/>
</dbReference>
<dbReference type="GO" id="GO:0000462">
    <property type="term" value="P:maturation of SSU-rRNA from tricistronic rRNA transcript (SSU-rRNA, 5.8S rRNA, LSU-rRNA)"/>
    <property type="evidence" value="ECO:0007669"/>
    <property type="project" value="TreeGrafter"/>
</dbReference>
<dbReference type="GO" id="GO:0034455">
    <property type="term" value="C:t-UTP complex"/>
    <property type="evidence" value="ECO:0007669"/>
    <property type="project" value="TreeGrafter"/>
</dbReference>
<dbReference type="Pfam" id="PF08146">
    <property type="entry name" value="BP28CT"/>
    <property type="match status" value="1"/>
</dbReference>
<proteinExistence type="inferred from homology"/>
<keyword evidence="5 7" id="KW-0539">Nucleus</keyword>
<keyword evidence="6 7" id="KW-0687">Ribonucleoprotein</keyword>
<dbReference type="OMA" id="NDVMWKQ"/>
<dbReference type="GO" id="GO:0032040">
    <property type="term" value="C:small-subunit processome"/>
    <property type="evidence" value="ECO:0007669"/>
    <property type="project" value="TreeGrafter"/>
</dbReference>
<feature type="domain" description="BP28 C-terminal" evidence="9">
    <location>
        <begin position="1831"/>
        <end position="2032"/>
    </location>
</feature>
<evidence type="ECO:0000256" key="6">
    <source>
        <dbReference type="ARBA" id="ARBA00023274"/>
    </source>
</evidence>
<comment type="function">
    <text evidence="7">Involved in nucleolar processing of pre-18S ribosomal RNA.</text>
</comment>
<dbReference type="STRING" id="431595.K3XAW6"/>
<feature type="region of interest" description="Disordered" evidence="8">
    <location>
        <begin position="1964"/>
        <end position="1994"/>
    </location>
</feature>
<evidence type="ECO:0000256" key="4">
    <source>
        <dbReference type="ARBA" id="ARBA00022552"/>
    </source>
</evidence>
<dbReference type="SUPFAM" id="SSF48371">
    <property type="entry name" value="ARM repeat"/>
    <property type="match status" value="2"/>
</dbReference>
<evidence type="ECO:0000256" key="7">
    <source>
        <dbReference type="RuleBase" id="RU367065"/>
    </source>
</evidence>
<dbReference type="SMART" id="SM01036">
    <property type="entry name" value="BP28CT"/>
    <property type="match status" value="1"/>
</dbReference>
<evidence type="ECO:0000256" key="8">
    <source>
        <dbReference type="SAM" id="MobiDB-lite"/>
    </source>
</evidence>
<reference evidence="10" key="3">
    <citation type="submission" date="2015-02" db="UniProtKB">
        <authorList>
            <consortium name="EnsemblProtists"/>
        </authorList>
    </citation>
    <scope>IDENTIFICATION</scope>
    <source>
        <strain evidence="10">DAOM BR144</strain>
    </source>
</reference>